<dbReference type="Proteomes" id="UP000228700">
    <property type="component" value="Unassembled WGS sequence"/>
</dbReference>
<dbReference type="InterPro" id="IPR005761">
    <property type="entry name" value="UDP-N-AcMur-Glu-dNH2Pim_ligase"/>
</dbReference>
<keyword evidence="7 9" id="KW-0573">Peptidoglycan synthesis</keyword>
<dbReference type="NCBIfam" id="TIGR01085">
    <property type="entry name" value="murE"/>
    <property type="match status" value="1"/>
</dbReference>
<reference evidence="13" key="1">
    <citation type="submission" date="2017-09" db="EMBL/GenBank/DDBJ databases">
        <title>Depth-based differentiation of microbial function through sediment-hosted aquifers and enrichment of novel symbionts in the deep terrestrial subsurface.</title>
        <authorList>
            <person name="Probst A.J."/>
            <person name="Ladd B."/>
            <person name="Jarett J.K."/>
            <person name="Geller-Mcgrath D.E."/>
            <person name="Sieber C.M.K."/>
            <person name="Emerson J.B."/>
            <person name="Anantharaman K."/>
            <person name="Thomas B.C."/>
            <person name="Malmstrom R."/>
            <person name="Stieglmeier M."/>
            <person name="Klingl A."/>
            <person name="Woyke T."/>
            <person name="Ryan C.M."/>
            <person name="Banfield J.F."/>
        </authorList>
    </citation>
    <scope>NUCLEOTIDE SEQUENCE [LARGE SCALE GENOMIC DNA]</scope>
</reference>
<dbReference type="Gene3D" id="3.90.190.20">
    <property type="entry name" value="Mur ligase, C-terminal domain"/>
    <property type="match status" value="1"/>
</dbReference>
<keyword evidence="4" id="KW-0547">Nucleotide-binding</keyword>
<dbReference type="GO" id="GO:0005524">
    <property type="term" value="F:ATP binding"/>
    <property type="evidence" value="ECO:0007669"/>
    <property type="project" value="UniProtKB-KW"/>
</dbReference>
<comment type="similarity">
    <text evidence="1">Belongs to the MurCDEF family. MurE subfamily.</text>
</comment>
<dbReference type="GO" id="GO:0071555">
    <property type="term" value="P:cell wall organization"/>
    <property type="evidence" value="ECO:0007669"/>
    <property type="project" value="UniProtKB-KW"/>
</dbReference>
<dbReference type="PANTHER" id="PTHR23135:SF4">
    <property type="entry name" value="UDP-N-ACETYLMURAMOYL-L-ALANYL-D-GLUTAMATE--2,6-DIAMINOPIMELATE LIGASE MURE HOMOLOG, CHLOROPLASTIC"/>
    <property type="match status" value="1"/>
</dbReference>
<keyword evidence="2" id="KW-0963">Cytoplasm</keyword>
<keyword evidence="9" id="KW-0132">Cell division</keyword>
<keyword evidence="5" id="KW-0067">ATP-binding</keyword>
<keyword evidence="9" id="KW-0131">Cell cycle</keyword>
<feature type="domain" description="Mur ligase C-terminal" evidence="10">
    <location>
        <begin position="268"/>
        <end position="391"/>
    </location>
</feature>
<evidence type="ECO:0000256" key="1">
    <source>
        <dbReference type="ARBA" id="ARBA00005898"/>
    </source>
</evidence>
<feature type="domain" description="Mur ligase central" evidence="11">
    <location>
        <begin position="49"/>
        <end position="244"/>
    </location>
</feature>
<evidence type="ECO:0000256" key="3">
    <source>
        <dbReference type="ARBA" id="ARBA00022598"/>
    </source>
</evidence>
<dbReference type="GO" id="GO:0005737">
    <property type="term" value="C:cytoplasm"/>
    <property type="evidence" value="ECO:0007669"/>
    <property type="project" value="UniProtKB-SubCell"/>
</dbReference>
<accession>A0A2M8LD50</accession>
<dbReference type="UniPathway" id="UPA00219"/>
<evidence type="ECO:0000256" key="4">
    <source>
        <dbReference type="ARBA" id="ARBA00022741"/>
    </source>
</evidence>
<evidence type="ECO:0000256" key="6">
    <source>
        <dbReference type="ARBA" id="ARBA00022960"/>
    </source>
</evidence>
<evidence type="ECO:0008006" key="14">
    <source>
        <dbReference type="Google" id="ProtNLM"/>
    </source>
</evidence>
<dbReference type="CDD" id="cd01983">
    <property type="entry name" value="SIMIBI"/>
    <property type="match status" value="1"/>
</dbReference>
<dbReference type="InterPro" id="IPR036615">
    <property type="entry name" value="Mur_ligase_C_dom_sf"/>
</dbReference>
<comment type="subcellular location">
    <subcellularLocation>
        <location evidence="9">Cytoplasm</location>
    </subcellularLocation>
</comment>
<dbReference type="InterPro" id="IPR004101">
    <property type="entry name" value="Mur_ligase_C"/>
</dbReference>
<dbReference type="SUPFAM" id="SSF53244">
    <property type="entry name" value="MurD-like peptide ligases, peptide-binding domain"/>
    <property type="match status" value="1"/>
</dbReference>
<evidence type="ECO:0000313" key="12">
    <source>
        <dbReference type="EMBL" id="PJE74556.1"/>
    </source>
</evidence>
<keyword evidence="3" id="KW-0436">Ligase</keyword>
<dbReference type="PANTHER" id="PTHR23135">
    <property type="entry name" value="MUR LIGASE FAMILY MEMBER"/>
    <property type="match status" value="1"/>
</dbReference>
<dbReference type="GO" id="GO:0051301">
    <property type="term" value="P:cell division"/>
    <property type="evidence" value="ECO:0007669"/>
    <property type="project" value="UniProtKB-KW"/>
</dbReference>
<keyword evidence="6 9" id="KW-0133">Cell shape</keyword>
<dbReference type="EMBL" id="PFEQ01000001">
    <property type="protein sequence ID" value="PJE74556.1"/>
    <property type="molecule type" value="Genomic_DNA"/>
</dbReference>
<name>A0A2M8LD50_9BACT</name>
<evidence type="ECO:0000256" key="8">
    <source>
        <dbReference type="ARBA" id="ARBA00023316"/>
    </source>
</evidence>
<evidence type="ECO:0000313" key="13">
    <source>
        <dbReference type="Proteomes" id="UP000228700"/>
    </source>
</evidence>
<dbReference type="PROSITE" id="PS01011">
    <property type="entry name" value="FOLYLPOLYGLU_SYNT_1"/>
    <property type="match status" value="1"/>
</dbReference>
<evidence type="ECO:0000259" key="11">
    <source>
        <dbReference type="Pfam" id="PF08245"/>
    </source>
</evidence>
<evidence type="ECO:0000256" key="7">
    <source>
        <dbReference type="ARBA" id="ARBA00022984"/>
    </source>
</evidence>
<keyword evidence="8 9" id="KW-0961">Cell wall biogenesis/degradation</keyword>
<proteinExistence type="inferred from homology"/>
<comment type="pathway">
    <text evidence="9">Cell wall biogenesis; peptidoglycan biosynthesis.</text>
</comment>
<dbReference type="GO" id="GO:0009252">
    <property type="term" value="P:peptidoglycan biosynthetic process"/>
    <property type="evidence" value="ECO:0007669"/>
    <property type="project" value="UniProtKB-UniPathway"/>
</dbReference>
<evidence type="ECO:0000259" key="10">
    <source>
        <dbReference type="Pfam" id="PF02875"/>
    </source>
</evidence>
<protein>
    <recommendedName>
        <fullName evidence="14">UDP-N-acetylmuramoyl-L-alanyl-D-glutamate--2, 6-diaminopimelate ligase</fullName>
    </recommendedName>
</protein>
<dbReference type="Pfam" id="PF08245">
    <property type="entry name" value="Mur_ligase_M"/>
    <property type="match status" value="1"/>
</dbReference>
<evidence type="ECO:0000256" key="5">
    <source>
        <dbReference type="ARBA" id="ARBA00022840"/>
    </source>
</evidence>
<dbReference type="Pfam" id="PF02875">
    <property type="entry name" value="Mur_ligase_C"/>
    <property type="match status" value="1"/>
</dbReference>
<dbReference type="GO" id="GO:0008360">
    <property type="term" value="P:regulation of cell shape"/>
    <property type="evidence" value="ECO:0007669"/>
    <property type="project" value="UniProtKB-KW"/>
</dbReference>
<dbReference type="InterPro" id="IPR013221">
    <property type="entry name" value="Mur_ligase_cen"/>
</dbReference>
<dbReference type="InterPro" id="IPR036565">
    <property type="entry name" value="Mur-like_cat_sf"/>
</dbReference>
<dbReference type="Gene3D" id="3.40.1190.10">
    <property type="entry name" value="Mur-like, catalytic domain"/>
    <property type="match status" value="1"/>
</dbReference>
<gene>
    <name evidence="12" type="ORF">COV01_00790</name>
</gene>
<sequence length="424" mass="48180">MLDTYLFKIKKHIPSWLFSWAAPTYHYLMALCGALFYRFPSRKITVVAVTGTKGKSSVTEILNSILIEAGYKTALTNTIRFKVGDMSEDNLYKMSMPGRFFMQRFIRRAVKAHCRYAIIEMTSQGAEMYRHRFIDIDTLIVTNIMPEHIEAHGSYENYLEAKLKIARAVAKSPKDRNTIIVNKEDTESVKFLTVGPVEKYEYSIDQAKPFAVGKQGISFVYENLEIHSPLSGEFNIYNSLAAMTYAKTQGVSVDVMKNALEKFSGIRGRVEHIEEGQDFSVIVDYAHTPDSLQKLYDVFQNTRRICVLGNTGGGRDKWKRDEMAYIAERSCDEIILTNEDPYDDDPMEIITDMAKVIKEKEPRIILDRREAIACAISIAKTGDSVLITGKGTDPYIMGPNNTKIPWNDALVAREELIKISKNRP</sequence>
<evidence type="ECO:0000256" key="9">
    <source>
        <dbReference type="RuleBase" id="RU004135"/>
    </source>
</evidence>
<comment type="caution">
    <text evidence="12">The sequence shown here is derived from an EMBL/GenBank/DDBJ whole genome shotgun (WGS) entry which is preliminary data.</text>
</comment>
<dbReference type="GO" id="GO:0004326">
    <property type="term" value="F:tetrahydrofolylpolyglutamate synthase activity"/>
    <property type="evidence" value="ECO:0007669"/>
    <property type="project" value="InterPro"/>
</dbReference>
<dbReference type="AlphaFoldDB" id="A0A2M8LD50"/>
<dbReference type="InterPro" id="IPR018109">
    <property type="entry name" value="Folylpolyglutamate_synth_CS"/>
</dbReference>
<evidence type="ECO:0000256" key="2">
    <source>
        <dbReference type="ARBA" id="ARBA00022490"/>
    </source>
</evidence>
<organism evidence="12 13">
    <name type="scientific">Candidatus Taylorbacteria bacterium CG10_big_fil_rev_8_21_14_0_10_41_48</name>
    <dbReference type="NCBI Taxonomy" id="1975024"/>
    <lineage>
        <taxon>Bacteria</taxon>
        <taxon>Candidatus Tayloriibacteriota</taxon>
    </lineage>
</organism>
<dbReference type="SUPFAM" id="SSF53623">
    <property type="entry name" value="MurD-like peptide ligases, catalytic domain"/>
    <property type="match status" value="1"/>
</dbReference>